<evidence type="ECO:0000313" key="9">
    <source>
        <dbReference type="Proteomes" id="UP001189429"/>
    </source>
</evidence>
<dbReference type="Gene3D" id="3.30.420.10">
    <property type="entry name" value="Ribonuclease H-like superfamily/Ribonuclease H"/>
    <property type="match status" value="1"/>
</dbReference>
<gene>
    <name evidence="8" type="ORF">PCOR1329_LOCUS51927</name>
</gene>
<evidence type="ECO:0000256" key="3">
    <source>
        <dbReference type="ARBA" id="ARBA00022833"/>
    </source>
</evidence>
<feature type="region of interest" description="Disordered" evidence="5">
    <location>
        <begin position="1695"/>
        <end position="1720"/>
    </location>
</feature>
<proteinExistence type="predicted"/>
<evidence type="ECO:0000259" key="6">
    <source>
        <dbReference type="PROSITE" id="PS50199"/>
    </source>
</evidence>
<dbReference type="InterPro" id="IPR002156">
    <property type="entry name" value="RNaseH_domain"/>
</dbReference>
<feature type="compositionally biased region" description="Basic and acidic residues" evidence="5">
    <location>
        <begin position="209"/>
        <end position="259"/>
    </location>
</feature>
<keyword evidence="3" id="KW-0862">Zinc</keyword>
<organism evidence="8 9">
    <name type="scientific">Prorocentrum cordatum</name>
    <dbReference type="NCBI Taxonomy" id="2364126"/>
    <lineage>
        <taxon>Eukaryota</taxon>
        <taxon>Sar</taxon>
        <taxon>Alveolata</taxon>
        <taxon>Dinophyceae</taxon>
        <taxon>Prorocentrales</taxon>
        <taxon>Prorocentraceae</taxon>
        <taxon>Prorocentrum</taxon>
    </lineage>
</organism>
<feature type="domain" description="RanBP2-type" evidence="6">
    <location>
        <begin position="6"/>
        <end position="39"/>
    </location>
</feature>
<dbReference type="InterPro" id="IPR036397">
    <property type="entry name" value="RNaseH_sf"/>
</dbReference>
<dbReference type="SUPFAM" id="SSF56219">
    <property type="entry name" value="DNase I-like"/>
    <property type="match status" value="1"/>
</dbReference>
<dbReference type="InterPro" id="IPR012337">
    <property type="entry name" value="RNaseH-like_sf"/>
</dbReference>
<dbReference type="PROSITE" id="PS50199">
    <property type="entry name" value="ZF_RANBP2_2"/>
    <property type="match status" value="1"/>
</dbReference>
<feature type="region of interest" description="Disordered" evidence="5">
    <location>
        <begin position="209"/>
        <end position="260"/>
    </location>
</feature>
<dbReference type="InterPro" id="IPR001876">
    <property type="entry name" value="Znf_RanBP2"/>
</dbReference>
<feature type="region of interest" description="Disordered" evidence="5">
    <location>
        <begin position="122"/>
        <end position="141"/>
    </location>
</feature>
<keyword evidence="2 4" id="KW-0863">Zinc-finger</keyword>
<evidence type="ECO:0000256" key="4">
    <source>
        <dbReference type="PROSITE-ProRule" id="PRU00322"/>
    </source>
</evidence>
<dbReference type="Proteomes" id="UP001189429">
    <property type="component" value="Unassembled WGS sequence"/>
</dbReference>
<dbReference type="SUPFAM" id="SSF53098">
    <property type="entry name" value="Ribonuclease H-like"/>
    <property type="match status" value="1"/>
</dbReference>
<sequence>MAANKSNGSNNTTWRCEPCNVKNGGKYKYCWKCWGARPTAAAAGASSAAAGEASEDKSHDEQLAKVQHYRAKLAELRKLAEDPFLEESLQPQVAQLEDNLAAEQAALETGVPRCFAERRVYETGTESRSRRNSEQRDALDEKLADERSKLGKFDTKLDTLDKKIKELAVPAPGKGWAAALAFLEQAERCLDDDGSEKREQLAAAVAHAKEQKAQEEERAKHAERLQKARAEQARAAKERAGSADNRKRSCPEGPPKEDLLEIPAGANEQDICRALVGVGVTPGQAGKVVAPLDLLVGELQAGHTLTISKTQWARLAVYTVNANAAKSLERVMKQIRDRDRDAIVLGQELQASGTQLDLFQTRMRREGWDVGVVSSAKTTTGHSAGVLIATPRSRGMDFVRKGINQWDISPRESKGRLAVAWIDAYSKEGLVLGAAHLWNSEGLTQRNQRILANWGATMNAIQKEWTLGGDFNMDPEKLEQAEIVRKMNGVTVHDTQQGSCMRKDGTRSTRDYFIVSRGLVAPTLQAEVQEGYDTSPHLPAKMRSPVHHQSDNMINVLCKRTPWPLTRPTGCPSQPARWPKPLAHRKYTQSQVDGYWSELGEAYGKHLDRYRSFEGDDWSKRQGHFEKANYKQKPRRPKPCTAALEQQQWAEAAEWLARRLRQLRHLANAWQQRRDAGTLRRAQHIVDGLFSHDIVMPLFAERAPGQATEKCNDTDEEDGLLESEDAFGGRRQGHRTATRSERLPPRASRTPTHGARFAGRSSHARCGTGASVASTSAQNYLGFIATLLDLGSKRYWKVVHRAAAAQWRQRVTTHADSDQMHGLTHPQEAADAALQGRENIWHDPLEPRAPWLQPPTGIEWAEAKPPPIAPQQVIEACGRFRTKTGPGGSGWHPRPWREGGIQGAARVASTLNALEAGSPWPQAQDTILFYLLAKASGGHRNLGLIPELARPWETIRMPCARSWEQSHRRGYDWAARGRSSERAAWEQALFCDATVAQGLEYAVTYFDLVKCFEYVTHEKVWQAGTRSGFNAVILDMVLRIYSMTRRIVLDNAYTEGSRWARGIVAGSRLAPLCLKMVIFGELDGVIANFPRASVCLFFDDLAVATRGARLLVQYWHTQLVQALVDMFERLDMKVSKGAEGKTVTMASTTALQDGLARRVHPLGIRMARHADHLGVATAAGRRRRVSAFSKRASQYAARRDRIARIRRAGGPAQAIIRQGKVPSAMHGVQVMGMANATPASLRQSVATSFRGTTMGRSSPLTLLAQGADPAIRANAEPLVNWAMAWQEVANQDGLQSQLQSARKKWVLRVGRARAPRQQVRGPAGAFIAAAQRLGWETLAAQSITIGEGHLDLRTLPLRYLKQRISTATENGLKSHCPRIHGETHGLDSLFVEPVAALLKRPLSKKWTLGHQTRVRNLRCGGTWPQRRLFDKGAAEDSTCKPFHECEGTDRHRAFVCSARQKQLAASEALWGRGLAADPALEYDLWNLPSSSTCEVEGAFDGLAHGDIYTDGSLLYGAYPALRRGGWSFVKLDNEHQMGCAMFGPLEGPQHDQSIYKSELTAFLQVLRRAAPPVRIFSDCQSVLGGSARGPEWAARADTTHKEVWQECWRLVRENGGVGRQGIVFCKVTAHATRAQRAMIGPQLFIGDKLADACAKRGAQLHQRAAWYRAAYIQSFQLVSDIREFAAHVGVLGHGLEDTAGGPGPSEDQGSPAPAPTPSEG</sequence>
<keyword evidence="9" id="KW-1185">Reference proteome</keyword>
<evidence type="ECO:0000256" key="5">
    <source>
        <dbReference type="SAM" id="MobiDB-lite"/>
    </source>
</evidence>
<reference evidence="8" key="1">
    <citation type="submission" date="2023-10" db="EMBL/GenBank/DDBJ databases">
        <authorList>
            <person name="Chen Y."/>
            <person name="Shah S."/>
            <person name="Dougan E. K."/>
            <person name="Thang M."/>
            <person name="Chan C."/>
        </authorList>
    </citation>
    <scope>NUCLEOTIDE SEQUENCE [LARGE SCALE GENOMIC DNA]</scope>
</reference>
<comment type="caution">
    <text evidence="8">The sequence shown here is derived from an EMBL/GenBank/DDBJ whole genome shotgun (WGS) entry which is preliminary data.</text>
</comment>
<evidence type="ECO:0000313" key="8">
    <source>
        <dbReference type="EMBL" id="CAK0863906.1"/>
    </source>
</evidence>
<feature type="domain" description="RNase H type-1" evidence="7">
    <location>
        <begin position="1501"/>
        <end position="1659"/>
    </location>
</feature>
<dbReference type="PROSITE" id="PS50879">
    <property type="entry name" value="RNASE_H_1"/>
    <property type="match status" value="1"/>
</dbReference>
<evidence type="ECO:0000256" key="2">
    <source>
        <dbReference type="ARBA" id="ARBA00022771"/>
    </source>
</evidence>
<dbReference type="PROSITE" id="PS01358">
    <property type="entry name" value="ZF_RANBP2_1"/>
    <property type="match status" value="1"/>
</dbReference>
<dbReference type="Gene3D" id="3.60.10.10">
    <property type="entry name" value="Endonuclease/exonuclease/phosphatase"/>
    <property type="match status" value="1"/>
</dbReference>
<feature type="region of interest" description="Disordered" evidence="5">
    <location>
        <begin position="705"/>
        <end position="764"/>
    </location>
</feature>
<evidence type="ECO:0000259" key="7">
    <source>
        <dbReference type="PROSITE" id="PS50879"/>
    </source>
</evidence>
<keyword evidence="1" id="KW-0479">Metal-binding</keyword>
<accession>A0ABN9UUW8</accession>
<protein>
    <submittedName>
        <fullName evidence="8">Uncharacterized protein</fullName>
    </submittedName>
</protein>
<feature type="compositionally biased region" description="Acidic residues" evidence="5">
    <location>
        <begin position="714"/>
        <end position="725"/>
    </location>
</feature>
<dbReference type="InterPro" id="IPR036691">
    <property type="entry name" value="Endo/exonu/phosph_ase_sf"/>
</dbReference>
<evidence type="ECO:0000256" key="1">
    <source>
        <dbReference type="ARBA" id="ARBA00022723"/>
    </source>
</evidence>
<dbReference type="EMBL" id="CAUYUJ010016315">
    <property type="protein sequence ID" value="CAK0863906.1"/>
    <property type="molecule type" value="Genomic_DNA"/>
</dbReference>
<name>A0ABN9UUW8_9DINO</name>
<feature type="non-terminal residue" evidence="8">
    <location>
        <position position="1720"/>
    </location>
</feature>